<comment type="caution">
    <text evidence="1">The sequence shown here is derived from an EMBL/GenBank/DDBJ whole genome shotgun (WGS) entry which is preliminary data.</text>
</comment>
<sequence>MPDLQIAKIAAILVHFQDDDIDCGPVKDELATTFCRRQINIRDGQIYQHKLMISPFNETDKVNDKDSKTLGTRALDWHIATSILSHVSCDVIQILDCCYCDGTKESGIETLAATMESAGNKETDTSFLKAFITTLEKLFTSPFTIADVYERMLQDRMELQLKHVPFYKNDRKDPIIFGTPKSEGRNAVSEPKPDDVRVLVTIHVDENLSESDVEELKS</sequence>
<evidence type="ECO:0000313" key="2">
    <source>
        <dbReference type="Proteomes" id="UP000624244"/>
    </source>
</evidence>
<organism evidence="1 2">
    <name type="scientific">Cochliobolus sativus</name>
    <name type="common">Common root rot and spot blotch fungus</name>
    <name type="synonym">Bipolaris sorokiniana</name>
    <dbReference type="NCBI Taxonomy" id="45130"/>
    <lineage>
        <taxon>Eukaryota</taxon>
        <taxon>Fungi</taxon>
        <taxon>Dikarya</taxon>
        <taxon>Ascomycota</taxon>
        <taxon>Pezizomycotina</taxon>
        <taxon>Dothideomycetes</taxon>
        <taxon>Pleosporomycetidae</taxon>
        <taxon>Pleosporales</taxon>
        <taxon>Pleosporineae</taxon>
        <taxon>Pleosporaceae</taxon>
        <taxon>Bipolaris</taxon>
    </lineage>
</organism>
<dbReference type="EMBL" id="WNKQ01000021">
    <property type="protein sequence ID" value="KAF5844738.1"/>
    <property type="molecule type" value="Genomic_DNA"/>
</dbReference>
<evidence type="ECO:0000313" key="1">
    <source>
        <dbReference type="EMBL" id="KAF5844738.1"/>
    </source>
</evidence>
<protein>
    <submittedName>
        <fullName evidence="1">Uncharacterized protein</fullName>
    </submittedName>
</protein>
<proteinExistence type="predicted"/>
<reference evidence="1" key="1">
    <citation type="submission" date="2019-11" db="EMBL/GenBank/DDBJ databases">
        <title>Bipolaris sorokiniana Genome sequencing.</title>
        <authorList>
            <person name="Wang H."/>
        </authorList>
    </citation>
    <scope>NUCLEOTIDE SEQUENCE</scope>
</reference>
<name>A0A8H5ZB44_COCSA</name>
<accession>A0A8H5ZB44</accession>
<gene>
    <name evidence="1" type="ORF">GGP41_008653</name>
</gene>
<dbReference type="Proteomes" id="UP000624244">
    <property type="component" value="Unassembled WGS sequence"/>
</dbReference>
<dbReference type="AlphaFoldDB" id="A0A8H5ZB44"/>